<evidence type="ECO:0000313" key="2">
    <source>
        <dbReference type="EMBL" id="KAJ1080159.1"/>
    </source>
</evidence>
<feature type="non-terminal residue" evidence="2">
    <location>
        <position position="1"/>
    </location>
</feature>
<keyword evidence="3" id="KW-1185">Reference proteome</keyword>
<name>A0AAV7KPS2_PLEWA</name>
<dbReference type="EMBL" id="JANPWB010000016">
    <property type="protein sequence ID" value="KAJ1080159.1"/>
    <property type="molecule type" value="Genomic_DNA"/>
</dbReference>
<protein>
    <submittedName>
        <fullName evidence="2">Uncharacterized protein</fullName>
    </submittedName>
</protein>
<proteinExistence type="predicted"/>
<accession>A0AAV7KPS2</accession>
<evidence type="ECO:0000256" key="1">
    <source>
        <dbReference type="SAM" id="MobiDB-lite"/>
    </source>
</evidence>
<feature type="non-terminal residue" evidence="2">
    <location>
        <position position="68"/>
    </location>
</feature>
<gene>
    <name evidence="2" type="ORF">NDU88_000379</name>
</gene>
<evidence type="ECO:0000313" key="3">
    <source>
        <dbReference type="Proteomes" id="UP001066276"/>
    </source>
</evidence>
<feature type="region of interest" description="Disordered" evidence="1">
    <location>
        <begin position="41"/>
        <end position="68"/>
    </location>
</feature>
<sequence length="68" mass="7969">HPRAIEHPRGKQLPPLALRWVGLPPPAPRPQLMVRLSHCTEHQRCRRGEGRRQPSRSEGEHSQWWQAQ</sequence>
<reference evidence="2" key="1">
    <citation type="journal article" date="2022" name="bioRxiv">
        <title>Sequencing and chromosome-scale assembly of the giantPleurodeles waltlgenome.</title>
        <authorList>
            <person name="Brown T."/>
            <person name="Elewa A."/>
            <person name="Iarovenko S."/>
            <person name="Subramanian E."/>
            <person name="Araus A.J."/>
            <person name="Petzold A."/>
            <person name="Susuki M."/>
            <person name="Suzuki K.-i.T."/>
            <person name="Hayashi T."/>
            <person name="Toyoda A."/>
            <person name="Oliveira C."/>
            <person name="Osipova E."/>
            <person name="Leigh N.D."/>
            <person name="Simon A."/>
            <person name="Yun M.H."/>
        </authorList>
    </citation>
    <scope>NUCLEOTIDE SEQUENCE</scope>
    <source>
        <strain evidence="2">20211129_DDA</strain>
        <tissue evidence="2">Liver</tissue>
    </source>
</reference>
<feature type="compositionally biased region" description="Basic and acidic residues" evidence="1">
    <location>
        <begin position="41"/>
        <end position="61"/>
    </location>
</feature>
<organism evidence="2 3">
    <name type="scientific">Pleurodeles waltl</name>
    <name type="common">Iberian ribbed newt</name>
    <dbReference type="NCBI Taxonomy" id="8319"/>
    <lineage>
        <taxon>Eukaryota</taxon>
        <taxon>Metazoa</taxon>
        <taxon>Chordata</taxon>
        <taxon>Craniata</taxon>
        <taxon>Vertebrata</taxon>
        <taxon>Euteleostomi</taxon>
        <taxon>Amphibia</taxon>
        <taxon>Batrachia</taxon>
        <taxon>Caudata</taxon>
        <taxon>Salamandroidea</taxon>
        <taxon>Salamandridae</taxon>
        <taxon>Pleurodelinae</taxon>
        <taxon>Pleurodeles</taxon>
    </lineage>
</organism>
<comment type="caution">
    <text evidence="2">The sequence shown here is derived from an EMBL/GenBank/DDBJ whole genome shotgun (WGS) entry which is preliminary data.</text>
</comment>
<dbReference type="AlphaFoldDB" id="A0AAV7KPS2"/>
<dbReference type="Proteomes" id="UP001066276">
    <property type="component" value="Chromosome 12"/>
</dbReference>